<dbReference type="InterPro" id="IPR012902">
    <property type="entry name" value="N_methyl_site"/>
</dbReference>
<dbReference type="Proteomes" id="UP000178602">
    <property type="component" value="Unassembled WGS sequence"/>
</dbReference>
<dbReference type="AlphaFoldDB" id="A0A1F4T6P7"/>
<keyword evidence="1" id="KW-0812">Transmembrane</keyword>
<dbReference type="EMBL" id="MEUG01000001">
    <property type="protein sequence ID" value="OGC28384.1"/>
    <property type="molecule type" value="Genomic_DNA"/>
</dbReference>
<accession>A0A1F4T6P7</accession>
<comment type="caution">
    <text evidence="2">The sequence shown here is derived from an EMBL/GenBank/DDBJ whole genome shotgun (WGS) entry which is preliminary data.</text>
</comment>
<evidence type="ECO:0000313" key="3">
    <source>
        <dbReference type="Proteomes" id="UP000178602"/>
    </source>
</evidence>
<evidence type="ECO:0000256" key="1">
    <source>
        <dbReference type="SAM" id="Phobius"/>
    </source>
</evidence>
<proteinExistence type="predicted"/>
<organism evidence="2 3">
    <name type="scientific">candidate division WOR-1 bacterium RIFOXYC12_FULL_54_18</name>
    <dbReference type="NCBI Taxonomy" id="1802584"/>
    <lineage>
        <taxon>Bacteria</taxon>
        <taxon>Bacillati</taxon>
        <taxon>Saganbacteria</taxon>
    </lineage>
</organism>
<name>A0A1F4T6P7_UNCSA</name>
<sequence length="133" mass="14602">MTGRRGFTLIEMMLAIGLLAAIIPTIYMLLSAGMRSAEKIIGISLKRQAETILIARVTRDLRSAASQTVVSSIEIALDEGCGYVYEEGIVKRKTAVKQPLTNPGEINRFICETLPGGKLSVIINQREILVRKK</sequence>
<keyword evidence="1" id="KW-0472">Membrane</keyword>
<evidence type="ECO:0000313" key="2">
    <source>
        <dbReference type="EMBL" id="OGC28384.1"/>
    </source>
</evidence>
<feature type="transmembrane region" description="Helical" evidence="1">
    <location>
        <begin position="12"/>
        <end position="30"/>
    </location>
</feature>
<reference evidence="2 3" key="1">
    <citation type="journal article" date="2016" name="Nat. Commun.">
        <title>Thousands of microbial genomes shed light on interconnected biogeochemical processes in an aquifer system.</title>
        <authorList>
            <person name="Anantharaman K."/>
            <person name="Brown C.T."/>
            <person name="Hug L.A."/>
            <person name="Sharon I."/>
            <person name="Castelle C.J."/>
            <person name="Probst A.J."/>
            <person name="Thomas B.C."/>
            <person name="Singh A."/>
            <person name="Wilkins M.J."/>
            <person name="Karaoz U."/>
            <person name="Brodie E.L."/>
            <person name="Williams K.H."/>
            <person name="Hubbard S.S."/>
            <person name="Banfield J.F."/>
        </authorList>
    </citation>
    <scope>NUCLEOTIDE SEQUENCE [LARGE SCALE GENOMIC DNA]</scope>
</reference>
<protein>
    <submittedName>
        <fullName evidence="2">Uncharacterized protein</fullName>
    </submittedName>
</protein>
<gene>
    <name evidence="2" type="ORF">A3K49_05335</name>
</gene>
<keyword evidence="1" id="KW-1133">Transmembrane helix</keyword>
<dbReference type="NCBIfam" id="TIGR02532">
    <property type="entry name" value="IV_pilin_GFxxxE"/>
    <property type="match status" value="1"/>
</dbReference>
<dbReference type="Pfam" id="PF07963">
    <property type="entry name" value="N_methyl"/>
    <property type="match status" value="1"/>
</dbReference>